<keyword evidence="1 2" id="KW-0597">Phosphoprotein</keyword>
<feature type="compositionally biased region" description="Pro residues" evidence="3">
    <location>
        <begin position="29"/>
        <end position="44"/>
    </location>
</feature>
<dbReference type="PROSITE" id="PS50110">
    <property type="entry name" value="RESPONSE_REGULATORY"/>
    <property type="match status" value="1"/>
</dbReference>
<dbReference type="Gene3D" id="3.40.50.2300">
    <property type="match status" value="1"/>
</dbReference>
<gene>
    <name evidence="5" type="ORF">SOCE836_011540</name>
</gene>
<proteinExistence type="predicted"/>
<evidence type="ECO:0000313" key="5">
    <source>
        <dbReference type="EMBL" id="AUX29068.1"/>
    </source>
</evidence>
<evidence type="ECO:0000256" key="1">
    <source>
        <dbReference type="ARBA" id="ARBA00022553"/>
    </source>
</evidence>
<evidence type="ECO:0000259" key="4">
    <source>
        <dbReference type="PROSITE" id="PS50110"/>
    </source>
</evidence>
<evidence type="ECO:0000313" key="6">
    <source>
        <dbReference type="Proteomes" id="UP000295497"/>
    </source>
</evidence>
<accession>A0A4P2QHM5</accession>
<dbReference type="PANTHER" id="PTHR44591">
    <property type="entry name" value="STRESS RESPONSE REGULATOR PROTEIN 1"/>
    <property type="match status" value="1"/>
</dbReference>
<reference evidence="5 6" key="1">
    <citation type="submission" date="2015-09" db="EMBL/GenBank/DDBJ databases">
        <title>Sorangium comparison.</title>
        <authorList>
            <person name="Zaburannyi N."/>
            <person name="Bunk B."/>
            <person name="Overmann J."/>
            <person name="Mueller R."/>
        </authorList>
    </citation>
    <scope>NUCLEOTIDE SEQUENCE [LARGE SCALE GENOMIC DNA]</scope>
    <source>
        <strain evidence="5 6">So ce836</strain>
    </source>
</reference>
<dbReference type="CDD" id="cd00156">
    <property type="entry name" value="REC"/>
    <property type="match status" value="1"/>
</dbReference>
<dbReference type="RefSeq" id="WP_237245068.1">
    <property type="nucleotide sequence ID" value="NZ_CP012672.1"/>
</dbReference>
<dbReference type="AlphaFoldDB" id="A0A4P2QHM5"/>
<feature type="domain" description="Response regulatory" evidence="4">
    <location>
        <begin position="44"/>
        <end position="160"/>
    </location>
</feature>
<organism evidence="5 6">
    <name type="scientific">Sorangium cellulosum</name>
    <name type="common">Polyangium cellulosum</name>
    <dbReference type="NCBI Taxonomy" id="56"/>
    <lineage>
        <taxon>Bacteria</taxon>
        <taxon>Pseudomonadati</taxon>
        <taxon>Myxococcota</taxon>
        <taxon>Polyangia</taxon>
        <taxon>Polyangiales</taxon>
        <taxon>Polyangiaceae</taxon>
        <taxon>Sorangium</taxon>
    </lineage>
</organism>
<name>A0A4P2QHM5_SORCE</name>
<dbReference type="InterPro" id="IPR011006">
    <property type="entry name" value="CheY-like_superfamily"/>
</dbReference>
<feature type="region of interest" description="Disordered" evidence="3">
    <location>
        <begin position="1"/>
        <end position="45"/>
    </location>
</feature>
<dbReference type="SUPFAM" id="SSF52172">
    <property type="entry name" value="CheY-like"/>
    <property type="match status" value="1"/>
</dbReference>
<evidence type="ECO:0000256" key="3">
    <source>
        <dbReference type="SAM" id="MobiDB-lite"/>
    </source>
</evidence>
<feature type="compositionally biased region" description="Low complexity" evidence="3">
    <location>
        <begin position="1"/>
        <end position="14"/>
    </location>
</feature>
<dbReference type="GO" id="GO:0000160">
    <property type="term" value="P:phosphorelay signal transduction system"/>
    <property type="evidence" value="ECO:0007669"/>
    <property type="project" value="InterPro"/>
</dbReference>
<dbReference type="Pfam" id="PF00072">
    <property type="entry name" value="Response_reg"/>
    <property type="match status" value="1"/>
</dbReference>
<dbReference type="EMBL" id="CP012672">
    <property type="protein sequence ID" value="AUX29068.1"/>
    <property type="molecule type" value="Genomic_DNA"/>
</dbReference>
<dbReference type="InterPro" id="IPR001789">
    <property type="entry name" value="Sig_transdc_resp-reg_receiver"/>
</dbReference>
<dbReference type="Proteomes" id="UP000295497">
    <property type="component" value="Chromosome"/>
</dbReference>
<dbReference type="PANTHER" id="PTHR44591:SF23">
    <property type="entry name" value="CHEY SUBFAMILY"/>
    <property type="match status" value="1"/>
</dbReference>
<sequence>MSDPSSRSPTARARPPADPTDEAGTPASASPPPKSPSSAPPSPPVLVIDDSEIARDEVSRLLRSAGFQVVALPSPIGATQAIVRHQARIVVVDVFMPTIRGDRLLTLFRKNQRLGHLSVILMSGHSERELEQLQMEVQADAVLSKRNLDRLPALVRRLAGKER</sequence>
<protein>
    <recommendedName>
        <fullName evidence="4">Response regulatory domain-containing protein</fullName>
    </recommendedName>
</protein>
<dbReference type="InterPro" id="IPR050595">
    <property type="entry name" value="Bact_response_regulator"/>
</dbReference>
<feature type="modified residue" description="4-aspartylphosphate" evidence="2">
    <location>
        <position position="93"/>
    </location>
</feature>
<dbReference type="SMART" id="SM00448">
    <property type="entry name" value="REC"/>
    <property type="match status" value="1"/>
</dbReference>
<evidence type="ECO:0000256" key="2">
    <source>
        <dbReference type="PROSITE-ProRule" id="PRU00169"/>
    </source>
</evidence>